<protein>
    <submittedName>
        <fullName evidence="3">Hydantoinase/oxoprolinase family protein</fullName>
    </submittedName>
</protein>
<evidence type="ECO:0000313" key="3">
    <source>
        <dbReference type="EMBL" id="TVT24286.1"/>
    </source>
</evidence>
<dbReference type="EMBL" id="VJZA01000007">
    <property type="protein sequence ID" value="TVT24286.1"/>
    <property type="molecule type" value="Genomic_DNA"/>
</dbReference>
<feature type="domain" description="Hydantoinase A/oxoprolinase" evidence="1">
    <location>
        <begin position="222"/>
        <end position="393"/>
    </location>
</feature>
<feature type="domain" description="Hydantoinase/oxoprolinase N-terminal" evidence="2">
    <location>
        <begin position="34"/>
        <end position="201"/>
    </location>
</feature>
<organism evidence="3 4">
    <name type="scientific">Amycolatopsis acidiphila</name>
    <dbReference type="NCBI Taxonomy" id="715473"/>
    <lineage>
        <taxon>Bacteria</taxon>
        <taxon>Bacillati</taxon>
        <taxon>Actinomycetota</taxon>
        <taxon>Actinomycetes</taxon>
        <taxon>Pseudonocardiales</taxon>
        <taxon>Pseudonocardiaceae</taxon>
        <taxon>Amycolatopsis</taxon>
    </lineage>
</organism>
<dbReference type="InterPro" id="IPR043129">
    <property type="entry name" value="ATPase_NBD"/>
</dbReference>
<evidence type="ECO:0000259" key="1">
    <source>
        <dbReference type="Pfam" id="PF01968"/>
    </source>
</evidence>
<dbReference type="GO" id="GO:0016787">
    <property type="term" value="F:hydrolase activity"/>
    <property type="evidence" value="ECO:0007669"/>
    <property type="project" value="InterPro"/>
</dbReference>
<dbReference type="PANTHER" id="PTHR11365:SF10">
    <property type="entry name" value="HYDANTOINASE_OXOPROLINASE"/>
    <property type="match status" value="1"/>
</dbReference>
<dbReference type="InterPro" id="IPR002821">
    <property type="entry name" value="Hydantoinase_A"/>
</dbReference>
<dbReference type="SUPFAM" id="SSF53067">
    <property type="entry name" value="Actin-like ATPase domain"/>
    <property type="match status" value="2"/>
</dbReference>
<dbReference type="OrthoDB" id="9768323at2"/>
<dbReference type="AlphaFoldDB" id="A0A558AJ41"/>
<dbReference type="PANTHER" id="PTHR11365">
    <property type="entry name" value="5-OXOPROLINASE RELATED"/>
    <property type="match status" value="1"/>
</dbReference>
<evidence type="ECO:0000313" key="4">
    <source>
        <dbReference type="Proteomes" id="UP000318578"/>
    </source>
</evidence>
<dbReference type="InterPro" id="IPR008040">
    <property type="entry name" value="Hydant_A_N"/>
</dbReference>
<comment type="caution">
    <text evidence="3">The sequence shown here is derived from an EMBL/GenBank/DDBJ whole genome shotgun (WGS) entry which is preliminary data.</text>
</comment>
<reference evidence="3 4" key="1">
    <citation type="submission" date="2019-07" db="EMBL/GenBank/DDBJ databases">
        <title>New species of Amycolatopsis and Streptomyces.</title>
        <authorList>
            <person name="Duangmal K."/>
            <person name="Teo W.F.A."/>
            <person name="Lipun K."/>
        </authorList>
    </citation>
    <scope>NUCLEOTIDE SEQUENCE [LARGE SCALE GENOMIC DNA]</scope>
    <source>
        <strain evidence="3 4">JCM 30562</strain>
    </source>
</reference>
<sequence>MAPRRNAGAGRAEGLRLRHRLRPAGGCRAVNALRIGIDVGGTNTDAVVVDDSGTVVAATKAATTPDPFDGIRAALQRVVAGVDTSAITQAMLGTTHPANAIIQRRDLGRVGVLRIAAPSSLAVRPGAAWPQDLLDVVHGPSAIIGGGFEYDGTEIARLDVEAVRKFTARCAGEVSAIAITSPFSPASPDHELRAAKIIAEELGPDFPVSLSHQVGALGLLERENATTLNASLLGVAERVVLGFHSALAGHGLSVASYLTQNDGTLMTAEEAVRFPILTVGSGPTNSMRGAGALAGLTDALVIDVGGTSSDVGILVDGFPRESSAAVEVGGVRTNFRMPDLISIGLGGGTVVRPGPDGPRIGPDSVGYRVVDEALVRGGQTLTLSDISVRAGRLAGFGDADRLSEVDPSMVSAALAWVDERIQVMCERMKASRSELPLIAVGGGSHLVPDTVPGVSEVLRPEHYSVANAFGAAIAEASGAVDRVYRYEPKGREACLEEARALARAAAERAGADPCRLRITSVHEVPLSYLPGKTCRVQVKAAGPLAGTAR</sequence>
<keyword evidence="4" id="KW-1185">Reference proteome</keyword>
<name>A0A558AJ41_9PSEU</name>
<dbReference type="Gene3D" id="3.30.420.40">
    <property type="match status" value="1"/>
</dbReference>
<dbReference type="Pfam" id="PF01968">
    <property type="entry name" value="Hydantoinase_A"/>
    <property type="match status" value="1"/>
</dbReference>
<proteinExistence type="predicted"/>
<dbReference type="InterPro" id="IPR045079">
    <property type="entry name" value="Oxoprolinase-like"/>
</dbReference>
<gene>
    <name evidence="3" type="ORF">FNH06_06875</name>
</gene>
<evidence type="ECO:0000259" key="2">
    <source>
        <dbReference type="Pfam" id="PF05378"/>
    </source>
</evidence>
<dbReference type="Proteomes" id="UP000318578">
    <property type="component" value="Unassembled WGS sequence"/>
</dbReference>
<dbReference type="Pfam" id="PF05378">
    <property type="entry name" value="Hydant_A_N"/>
    <property type="match status" value="1"/>
</dbReference>
<accession>A0A558AJ41</accession>